<accession>A0A328AAJ3</accession>
<dbReference type="EMBL" id="QFYQ01000003">
    <property type="protein sequence ID" value="RAK51206.1"/>
    <property type="molecule type" value="Genomic_DNA"/>
</dbReference>
<evidence type="ECO:0000313" key="2">
    <source>
        <dbReference type="Proteomes" id="UP000249254"/>
    </source>
</evidence>
<reference evidence="2" key="1">
    <citation type="submission" date="2018-05" db="EMBL/GenBank/DDBJ databases">
        <authorList>
            <person name="Li X."/>
        </authorList>
    </citation>
    <scope>NUCLEOTIDE SEQUENCE [LARGE SCALE GENOMIC DNA]</scope>
    <source>
        <strain evidence="2">LX32</strain>
    </source>
</reference>
<dbReference type="Proteomes" id="UP000249254">
    <property type="component" value="Unassembled WGS sequence"/>
</dbReference>
<proteinExistence type="predicted"/>
<dbReference type="AlphaFoldDB" id="A0A328AAJ3"/>
<name>A0A328AAJ3_9CAUL</name>
<organism evidence="1 2">
    <name type="scientific">Phenylobacterium soli</name>
    <dbReference type="NCBI Taxonomy" id="2170551"/>
    <lineage>
        <taxon>Bacteria</taxon>
        <taxon>Pseudomonadati</taxon>
        <taxon>Pseudomonadota</taxon>
        <taxon>Alphaproteobacteria</taxon>
        <taxon>Caulobacterales</taxon>
        <taxon>Caulobacteraceae</taxon>
        <taxon>Phenylobacterium</taxon>
    </lineage>
</organism>
<comment type="caution">
    <text evidence="1">The sequence shown here is derived from an EMBL/GenBank/DDBJ whole genome shotgun (WGS) entry which is preliminary data.</text>
</comment>
<sequence>MCHEFHDLNEAWPEACAGHFGHRGDDAGLYVISDSMDPIRSMADGRMYDSKSAYRRELRARGCYELGNDSVSRAASPRPPVRETLRQTLQQLKGC</sequence>
<evidence type="ECO:0000313" key="1">
    <source>
        <dbReference type="EMBL" id="RAK51206.1"/>
    </source>
</evidence>
<protein>
    <submittedName>
        <fullName evidence="1">Uncharacterized protein</fullName>
    </submittedName>
</protein>
<dbReference type="OrthoDB" id="8376150at2"/>
<keyword evidence="2" id="KW-1185">Reference proteome</keyword>
<gene>
    <name evidence="1" type="ORF">DJ017_19815</name>
</gene>